<feature type="non-terminal residue" evidence="1">
    <location>
        <position position="1"/>
    </location>
</feature>
<keyword evidence="1" id="KW-0176">Collagen</keyword>
<name>A0A1A7ZP21_NOTFU</name>
<protein>
    <submittedName>
        <fullName evidence="1">Collagen, type VI, alpha 6</fullName>
    </submittedName>
</protein>
<gene>
    <name evidence="1" type="primary">COL6A6</name>
</gene>
<organism evidence="1">
    <name type="scientific">Nothobranchius furzeri</name>
    <name type="common">Turquoise killifish</name>
    <dbReference type="NCBI Taxonomy" id="105023"/>
    <lineage>
        <taxon>Eukaryota</taxon>
        <taxon>Metazoa</taxon>
        <taxon>Chordata</taxon>
        <taxon>Craniata</taxon>
        <taxon>Vertebrata</taxon>
        <taxon>Euteleostomi</taxon>
        <taxon>Actinopterygii</taxon>
        <taxon>Neopterygii</taxon>
        <taxon>Teleostei</taxon>
        <taxon>Neoteleostei</taxon>
        <taxon>Acanthomorphata</taxon>
        <taxon>Ovalentaria</taxon>
        <taxon>Atherinomorphae</taxon>
        <taxon>Cyprinodontiformes</taxon>
        <taxon>Nothobranchiidae</taxon>
        <taxon>Nothobranchius</taxon>
    </lineage>
</organism>
<accession>A0A1A7ZP21</accession>
<reference evidence="1" key="1">
    <citation type="submission" date="2016-05" db="EMBL/GenBank/DDBJ databases">
        <authorList>
            <person name="Lavstsen T."/>
            <person name="Jespersen J.S."/>
        </authorList>
    </citation>
    <scope>NUCLEOTIDE SEQUENCE</scope>
    <source>
        <tissue evidence="1">Brain</tissue>
    </source>
</reference>
<proteinExistence type="predicted"/>
<dbReference type="EMBL" id="HADY01005270">
    <property type="protein sequence ID" value="SBP43755.1"/>
    <property type="molecule type" value="Transcribed_RNA"/>
</dbReference>
<evidence type="ECO:0000313" key="1">
    <source>
        <dbReference type="EMBL" id="SBP43755.1"/>
    </source>
</evidence>
<reference evidence="1" key="2">
    <citation type="submission" date="2016-06" db="EMBL/GenBank/DDBJ databases">
        <title>The genome of a short-lived fish provides insights into sex chromosome evolution and the genetic control of aging.</title>
        <authorList>
            <person name="Reichwald K."/>
            <person name="Felder M."/>
            <person name="Petzold A."/>
            <person name="Koch P."/>
            <person name="Groth M."/>
            <person name="Platzer M."/>
        </authorList>
    </citation>
    <scope>NUCLEOTIDE SEQUENCE</scope>
    <source>
        <tissue evidence="1">Brain</tissue>
    </source>
</reference>
<feature type="non-terminal residue" evidence="1">
    <location>
        <position position="90"/>
    </location>
</feature>
<dbReference type="GO" id="GO:0005581">
    <property type="term" value="C:collagen trimer"/>
    <property type="evidence" value="ECO:0007669"/>
    <property type="project" value="UniProtKB-KW"/>
</dbReference>
<dbReference type="AlphaFoldDB" id="A0A1A7ZP21"/>
<sequence>ITPLQDPEENVATQVYQEVLDRMASRAGAAAPETRVQTEEEVLLVRRDRPESPVLLDYKAAQVLLVLRVPEGSEVNQDRKESQAFLDLRV</sequence>